<proteinExistence type="predicted"/>
<dbReference type="AlphaFoldDB" id="A0A8H3MGQ0"/>
<evidence type="ECO:0000313" key="1">
    <source>
        <dbReference type="EMBL" id="GET02525.1"/>
    </source>
</evidence>
<gene>
    <name evidence="1" type="ORF">RCL2_002889900</name>
</gene>
<accession>A0A8H3MGQ0</accession>
<organism evidence="1 2">
    <name type="scientific">Rhizophagus clarus</name>
    <dbReference type="NCBI Taxonomy" id="94130"/>
    <lineage>
        <taxon>Eukaryota</taxon>
        <taxon>Fungi</taxon>
        <taxon>Fungi incertae sedis</taxon>
        <taxon>Mucoromycota</taxon>
        <taxon>Glomeromycotina</taxon>
        <taxon>Glomeromycetes</taxon>
        <taxon>Glomerales</taxon>
        <taxon>Glomeraceae</taxon>
        <taxon>Rhizophagus</taxon>
    </lineage>
</organism>
<name>A0A8H3MGQ0_9GLOM</name>
<dbReference type="OrthoDB" id="21449at2759"/>
<comment type="caution">
    <text evidence="1">The sequence shown here is derived from an EMBL/GenBank/DDBJ whole genome shotgun (WGS) entry which is preliminary data.</text>
</comment>
<sequence length="204" mass="24176">MILEPNTLLQHLDQQKENITYFSKETPKKQPDTLVKEKENIKLINFCYDILHKLENSPYADLFYKKKGELKRTRDNDTNTNNSSTKENKNNEIYKQNINNTFPVTSAYENLVIGIGDNYIGLELKYISLVGLVKNQNTKYDANELENLDKMLEKEKEEFLLKRPYSYWSKEYKKTNQTTIVVGFHRILWKPVEEVISDYTYNKI</sequence>
<reference evidence="1" key="1">
    <citation type="submission" date="2019-10" db="EMBL/GenBank/DDBJ databases">
        <title>Conservation and host-specific expression of non-tandemly repeated heterogenous ribosome RNA gene in arbuscular mycorrhizal fungi.</title>
        <authorList>
            <person name="Maeda T."/>
            <person name="Kobayashi Y."/>
            <person name="Nakagawa T."/>
            <person name="Ezawa T."/>
            <person name="Yamaguchi K."/>
            <person name="Bino T."/>
            <person name="Nishimoto Y."/>
            <person name="Shigenobu S."/>
            <person name="Kawaguchi M."/>
        </authorList>
    </citation>
    <scope>NUCLEOTIDE SEQUENCE</scope>
    <source>
        <strain evidence="1">HR1</strain>
    </source>
</reference>
<dbReference type="EMBL" id="BLAL01000313">
    <property type="protein sequence ID" value="GET02525.1"/>
    <property type="molecule type" value="Genomic_DNA"/>
</dbReference>
<protein>
    <submittedName>
        <fullName evidence="1">Uncharacterized protein</fullName>
    </submittedName>
</protein>
<evidence type="ECO:0000313" key="2">
    <source>
        <dbReference type="Proteomes" id="UP000615446"/>
    </source>
</evidence>
<dbReference type="Proteomes" id="UP000615446">
    <property type="component" value="Unassembled WGS sequence"/>
</dbReference>